<organism evidence="3 4">
    <name type="scientific">Atlantibacter hermannii NBRC 105704</name>
    <dbReference type="NCBI Taxonomy" id="1115512"/>
    <lineage>
        <taxon>Bacteria</taxon>
        <taxon>Pseudomonadati</taxon>
        <taxon>Pseudomonadota</taxon>
        <taxon>Gammaproteobacteria</taxon>
        <taxon>Enterobacterales</taxon>
        <taxon>Enterobacteriaceae</taxon>
        <taxon>Atlantibacter</taxon>
    </lineage>
</organism>
<keyword evidence="4" id="KW-1185">Reference proteome</keyword>
<evidence type="ECO:0000313" key="4">
    <source>
        <dbReference type="Proteomes" id="UP000010297"/>
    </source>
</evidence>
<feature type="chain" id="PRO_5003598769" evidence="1">
    <location>
        <begin position="20"/>
        <end position="159"/>
    </location>
</feature>
<dbReference type="GO" id="GO:0009289">
    <property type="term" value="C:pilus"/>
    <property type="evidence" value="ECO:0007669"/>
    <property type="project" value="InterPro"/>
</dbReference>
<dbReference type="SUPFAM" id="SSF49401">
    <property type="entry name" value="Bacterial adhesins"/>
    <property type="match status" value="1"/>
</dbReference>
<evidence type="ECO:0000256" key="1">
    <source>
        <dbReference type="SAM" id="SignalP"/>
    </source>
</evidence>
<sequence length="159" mass="17068">MKYAGLIVLIAMWSPVALSAPNMSFHGTLIEPPCTINNDQTIDVPFGEDLGVNKIDGTNYLKAVDYQITCNASYSANNLAIVIDTANPAVFDDSAVRTSKSGLGIRILVDSQPVMFGERIAVNNLNSPPLIQAVPVRDPAVSLTEGPFEATLTLRSDYL</sequence>
<dbReference type="Proteomes" id="UP000010297">
    <property type="component" value="Unassembled WGS sequence"/>
</dbReference>
<comment type="caution">
    <text evidence="3">The sequence shown here is derived from an EMBL/GenBank/DDBJ whole genome shotgun (WGS) entry which is preliminary data.</text>
</comment>
<accession>H5UZG0</accession>
<dbReference type="EMBL" id="BAFF01000002">
    <property type="protein sequence ID" value="GAB51118.1"/>
    <property type="molecule type" value="Genomic_DNA"/>
</dbReference>
<dbReference type="eggNOG" id="COG3539">
    <property type="taxonomic scope" value="Bacteria"/>
</dbReference>
<gene>
    <name evidence="3" type="primary">yfcQ</name>
    <name evidence="3" type="ORF">EH105704_02_01470</name>
</gene>
<dbReference type="RefSeq" id="WP_002434184.1">
    <property type="nucleotide sequence ID" value="NZ_BAFF01000002.1"/>
</dbReference>
<dbReference type="InterPro" id="IPR000259">
    <property type="entry name" value="Adhesion_dom_fimbrial"/>
</dbReference>
<dbReference type="InterPro" id="IPR036937">
    <property type="entry name" value="Adhesion_dom_fimbrial_sf"/>
</dbReference>
<dbReference type="GO" id="GO:0007155">
    <property type="term" value="P:cell adhesion"/>
    <property type="evidence" value="ECO:0007669"/>
    <property type="project" value="InterPro"/>
</dbReference>
<evidence type="ECO:0000259" key="2">
    <source>
        <dbReference type="Pfam" id="PF00419"/>
    </source>
</evidence>
<evidence type="ECO:0000313" key="3">
    <source>
        <dbReference type="EMBL" id="GAB51118.1"/>
    </source>
</evidence>
<feature type="signal peptide" evidence="1">
    <location>
        <begin position="1"/>
        <end position="19"/>
    </location>
</feature>
<feature type="domain" description="Fimbrial-type adhesion" evidence="2">
    <location>
        <begin position="24"/>
        <end position="158"/>
    </location>
</feature>
<dbReference type="Gene3D" id="2.60.40.1090">
    <property type="entry name" value="Fimbrial-type adhesion domain"/>
    <property type="match status" value="1"/>
</dbReference>
<dbReference type="GeneID" id="92826949"/>
<name>H5UZG0_ATLHE</name>
<dbReference type="Pfam" id="PF00419">
    <property type="entry name" value="Fimbrial"/>
    <property type="match status" value="1"/>
</dbReference>
<reference evidence="3 4" key="1">
    <citation type="submission" date="2012-02" db="EMBL/GenBank/DDBJ databases">
        <title>Whole genome shotgun sequence of Escherichia hermannii NBRC 105704.</title>
        <authorList>
            <person name="Yoshida I."/>
            <person name="Hosoyama A."/>
            <person name="Tsuchikane K."/>
            <person name="Katsumata H."/>
            <person name="Yamazaki S."/>
            <person name="Fujita N."/>
        </authorList>
    </citation>
    <scope>NUCLEOTIDE SEQUENCE [LARGE SCALE GENOMIC DNA]</scope>
    <source>
        <strain evidence="3 4">NBRC 105704</strain>
    </source>
</reference>
<dbReference type="InterPro" id="IPR008966">
    <property type="entry name" value="Adhesion_dom_sf"/>
</dbReference>
<dbReference type="AlphaFoldDB" id="H5UZG0"/>
<protein>
    <submittedName>
        <fullName evidence="3">Putative fimbrial-like protein YfcQ</fullName>
    </submittedName>
</protein>
<keyword evidence="1" id="KW-0732">Signal</keyword>
<proteinExistence type="predicted"/>